<accession>A0A9W5AU28</accession>
<name>A0A9W5AU28_CAMHY</name>
<dbReference type="InterPro" id="IPR043129">
    <property type="entry name" value="ATPase_NBD"/>
</dbReference>
<dbReference type="Proteomes" id="UP000052245">
    <property type="component" value="Unassembled WGS sequence"/>
</dbReference>
<sequence>MGIYENDVLINTISSDDRASEALISILSQIGSKFKIKSITYANTPGSFMGLKVSYVVLKTYCIAKDCDFYAVSGFELNNYGAIRANKNMSFVYENGSVNLKKVMPAPFSLPSNLSNLNRSCDTLPNYIIDAI</sequence>
<dbReference type="RefSeq" id="WP_232051117.1">
    <property type="nucleotide sequence ID" value="NZ_CBCRTP010000005.1"/>
</dbReference>
<proteinExistence type="predicted"/>
<protein>
    <submittedName>
        <fullName evidence="1">Glycoprotease family protein</fullName>
    </submittedName>
</protein>
<dbReference type="SUPFAM" id="SSF53067">
    <property type="entry name" value="Actin-like ATPase domain"/>
    <property type="match status" value="1"/>
</dbReference>
<comment type="caution">
    <text evidence="1">The sequence shown here is derived from an EMBL/GenBank/DDBJ whole genome shotgun (WGS) entry which is preliminary data.</text>
</comment>
<evidence type="ECO:0000313" key="1">
    <source>
        <dbReference type="EMBL" id="CUU86441.1"/>
    </source>
</evidence>
<dbReference type="AlphaFoldDB" id="A0A9W5AU28"/>
<organism evidence="1 2">
    <name type="scientific">Campylobacter hyointestinalis subsp. hyointestinalis</name>
    <dbReference type="NCBI Taxonomy" id="91352"/>
    <lineage>
        <taxon>Bacteria</taxon>
        <taxon>Pseudomonadati</taxon>
        <taxon>Campylobacterota</taxon>
        <taxon>Epsilonproteobacteria</taxon>
        <taxon>Campylobacterales</taxon>
        <taxon>Campylobacteraceae</taxon>
        <taxon>Campylobacter</taxon>
    </lineage>
</organism>
<evidence type="ECO:0000313" key="2">
    <source>
        <dbReference type="Proteomes" id="UP000052245"/>
    </source>
</evidence>
<dbReference type="Gene3D" id="3.30.420.40">
    <property type="match status" value="1"/>
</dbReference>
<reference evidence="1 2" key="1">
    <citation type="submission" date="2015-11" db="EMBL/GenBank/DDBJ databases">
        <authorList>
            <consortium name="Pathogen Informatics"/>
        </authorList>
    </citation>
    <scope>NUCLEOTIDE SEQUENCE [LARGE SCALE GENOMIC DNA]</scope>
    <source>
        <strain evidence="1 2">007A-0283</strain>
    </source>
</reference>
<dbReference type="EMBL" id="FAVC01000002">
    <property type="protein sequence ID" value="CUU86441.1"/>
    <property type="molecule type" value="Genomic_DNA"/>
</dbReference>
<gene>
    <name evidence="1" type="ORF">ERS739223_01260</name>
</gene>